<gene>
    <name evidence="2" type="ORF">QGN29_05820</name>
</gene>
<dbReference type="GO" id="GO:0008168">
    <property type="term" value="F:methyltransferase activity"/>
    <property type="evidence" value="ECO:0007669"/>
    <property type="project" value="UniProtKB-KW"/>
</dbReference>
<dbReference type="EMBL" id="CP123872">
    <property type="protein sequence ID" value="WND03888.1"/>
    <property type="molecule type" value="Genomic_DNA"/>
</dbReference>
<keyword evidence="2" id="KW-0489">Methyltransferase</keyword>
<dbReference type="Pfam" id="PF13649">
    <property type="entry name" value="Methyltransf_25"/>
    <property type="match status" value="1"/>
</dbReference>
<dbReference type="InterPro" id="IPR029063">
    <property type="entry name" value="SAM-dependent_MTases_sf"/>
</dbReference>
<name>A0AA52EIQ7_9PROT</name>
<organism evidence="2 3">
    <name type="scientific">Temperatibacter marinus</name>
    <dbReference type="NCBI Taxonomy" id="1456591"/>
    <lineage>
        <taxon>Bacteria</taxon>
        <taxon>Pseudomonadati</taxon>
        <taxon>Pseudomonadota</taxon>
        <taxon>Alphaproteobacteria</taxon>
        <taxon>Kordiimonadales</taxon>
        <taxon>Temperatibacteraceae</taxon>
        <taxon>Temperatibacter</taxon>
    </lineage>
</organism>
<dbReference type="CDD" id="cd02440">
    <property type="entry name" value="AdoMet_MTases"/>
    <property type="match status" value="1"/>
</dbReference>
<feature type="domain" description="Methyltransferase" evidence="1">
    <location>
        <begin position="207"/>
        <end position="305"/>
    </location>
</feature>
<sequence length="403" mass="44992">MTHMKTTTPPPWHLVGKHDVFPEADLDEIARFNFLANMNRYLAETLGPGNKKTYETRVKPAFEKREGREPASRHEIRDVMNQDSFHRVWSALKRNTMEQRQQAGRSLVLRQIDDLVNKATALTEENGNLELDPSLELPNYVAGVDHHCMPGSYHTELIPNDISAGANYDCGIFVTTGGAMGRFSDGGGQALANFAKNDLKDFHPKRIVDVGCTVGHSLLPIAKAFPDAEVIGIDVSGAVLRYAAARAAALDVKNISFRQLNAEDLSVIPDNSVDWVQTTMFLHETSEKSMRKMMAEFHRILTPGGLMLHLEQPSYDDSVPLFEQFIRDWDAFNNNEPFWTRLHEMDLVAVMEEAGFHKSSHVEFKVKAVPDPVLATGDVSGKSEDHGRAAAWHAMGARKEMKG</sequence>
<dbReference type="InterPro" id="IPR041698">
    <property type="entry name" value="Methyltransf_25"/>
</dbReference>
<protein>
    <submittedName>
        <fullName evidence="2">Class I SAM-dependent methyltransferase</fullName>
        <ecNumber evidence="2">2.1.-.-</ecNumber>
    </submittedName>
</protein>
<dbReference type="RefSeq" id="WP_310799753.1">
    <property type="nucleotide sequence ID" value="NZ_CP123872.1"/>
</dbReference>
<dbReference type="KEGG" id="tmk:QGN29_05820"/>
<proteinExistence type="predicted"/>
<evidence type="ECO:0000313" key="2">
    <source>
        <dbReference type="EMBL" id="WND03888.1"/>
    </source>
</evidence>
<dbReference type="PANTHER" id="PTHR43591">
    <property type="entry name" value="METHYLTRANSFERASE"/>
    <property type="match status" value="1"/>
</dbReference>
<dbReference type="SUPFAM" id="SSF53335">
    <property type="entry name" value="S-adenosyl-L-methionine-dependent methyltransferases"/>
    <property type="match status" value="1"/>
</dbReference>
<evidence type="ECO:0000313" key="3">
    <source>
        <dbReference type="Proteomes" id="UP001268683"/>
    </source>
</evidence>
<accession>A0AA52EIQ7</accession>
<dbReference type="Gene3D" id="3.40.50.150">
    <property type="entry name" value="Vaccinia Virus protein VP39"/>
    <property type="match status" value="1"/>
</dbReference>
<dbReference type="Proteomes" id="UP001268683">
    <property type="component" value="Chromosome"/>
</dbReference>
<evidence type="ECO:0000259" key="1">
    <source>
        <dbReference type="Pfam" id="PF13649"/>
    </source>
</evidence>
<keyword evidence="3" id="KW-1185">Reference proteome</keyword>
<dbReference type="GO" id="GO:0032259">
    <property type="term" value="P:methylation"/>
    <property type="evidence" value="ECO:0007669"/>
    <property type="project" value="UniProtKB-KW"/>
</dbReference>
<reference evidence="2" key="1">
    <citation type="submission" date="2023-04" db="EMBL/GenBank/DDBJ databases">
        <title>Complete genome sequence of Temperatibacter marinus.</title>
        <authorList>
            <person name="Rong J.-C."/>
            <person name="Yi M.-L."/>
            <person name="Zhao Q."/>
        </authorList>
    </citation>
    <scope>NUCLEOTIDE SEQUENCE</scope>
    <source>
        <strain evidence="2">NBRC 110045</strain>
    </source>
</reference>
<dbReference type="EC" id="2.1.-.-" evidence="2"/>
<keyword evidence="2" id="KW-0808">Transferase</keyword>
<dbReference type="AlphaFoldDB" id="A0AA52EIQ7"/>